<dbReference type="GO" id="GO:0005794">
    <property type="term" value="C:Golgi apparatus"/>
    <property type="evidence" value="ECO:0007669"/>
    <property type="project" value="UniProtKB-SubCell"/>
</dbReference>
<feature type="compositionally biased region" description="Low complexity" evidence="5">
    <location>
        <begin position="8"/>
        <end position="17"/>
    </location>
</feature>
<dbReference type="OrthoDB" id="74178at2759"/>
<gene>
    <name evidence="7" type="ORF">B0A48_02800</name>
</gene>
<feature type="domain" description="TATA element modulatory factor 1 TATA binding" evidence="6">
    <location>
        <begin position="766"/>
        <end position="878"/>
    </location>
</feature>
<dbReference type="GO" id="GO:0005783">
    <property type="term" value="C:endoplasmic reticulum"/>
    <property type="evidence" value="ECO:0007669"/>
    <property type="project" value="TreeGrafter"/>
</dbReference>
<evidence type="ECO:0000313" key="7">
    <source>
        <dbReference type="EMBL" id="OQO12160.1"/>
    </source>
</evidence>
<dbReference type="InterPro" id="IPR022092">
    <property type="entry name" value="TMF_DNA-bd"/>
</dbReference>
<evidence type="ECO:0000256" key="2">
    <source>
        <dbReference type="ARBA" id="ARBA00023034"/>
    </source>
</evidence>
<comment type="caution">
    <text evidence="7">The sequence shown here is derived from an EMBL/GenBank/DDBJ whole genome shotgun (WGS) entry which is preliminary data.</text>
</comment>
<feature type="compositionally biased region" description="Basic and acidic residues" evidence="5">
    <location>
        <begin position="126"/>
        <end position="166"/>
    </location>
</feature>
<dbReference type="InterPro" id="IPR022091">
    <property type="entry name" value="TMF_TATA-bd"/>
</dbReference>
<dbReference type="Proteomes" id="UP000192596">
    <property type="component" value="Unassembled WGS sequence"/>
</dbReference>
<accession>A0A1V8TLB6</accession>
<protein>
    <recommendedName>
        <fullName evidence="6">TATA element modulatory factor 1 TATA binding domain-containing protein</fullName>
    </recommendedName>
</protein>
<keyword evidence="3 4" id="KW-0175">Coiled coil</keyword>
<feature type="region of interest" description="Disordered" evidence="5">
    <location>
        <begin position="465"/>
        <end position="493"/>
    </location>
</feature>
<dbReference type="EMBL" id="NAJO01000005">
    <property type="protein sequence ID" value="OQO12160.1"/>
    <property type="molecule type" value="Genomic_DNA"/>
</dbReference>
<evidence type="ECO:0000259" key="6">
    <source>
        <dbReference type="Pfam" id="PF12325"/>
    </source>
</evidence>
<keyword evidence="2" id="KW-0333">Golgi apparatus</keyword>
<comment type="subcellular location">
    <subcellularLocation>
        <location evidence="1">Golgi apparatus</location>
    </subcellularLocation>
</comment>
<feature type="compositionally biased region" description="Basic and acidic residues" evidence="5">
    <location>
        <begin position="84"/>
        <end position="97"/>
    </location>
</feature>
<dbReference type="AlphaFoldDB" id="A0A1V8TLB6"/>
<dbReference type="InParanoid" id="A0A1V8TLB6"/>
<evidence type="ECO:0000256" key="5">
    <source>
        <dbReference type="SAM" id="MobiDB-lite"/>
    </source>
</evidence>
<evidence type="ECO:0000256" key="3">
    <source>
        <dbReference type="ARBA" id="ARBA00023054"/>
    </source>
</evidence>
<evidence type="ECO:0000256" key="1">
    <source>
        <dbReference type="ARBA" id="ARBA00004555"/>
    </source>
</evidence>
<dbReference type="Gene3D" id="1.10.287.1490">
    <property type="match status" value="1"/>
</dbReference>
<evidence type="ECO:0000313" key="8">
    <source>
        <dbReference type="Proteomes" id="UP000192596"/>
    </source>
</evidence>
<dbReference type="STRING" id="1507870.A0A1V8TLB6"/>
<feature type="compositionally biased region" description="Low complexity" evidence="5">
    <location>
        <begin position="664"/>
        <end position="683"/>
    </location>
</feature>
<feature type="region of interest" description="Disordered" evidence="5">
    <location>
        <begin position="562"/>
        <end position="620"/>
    </location>
</feature>
<feature type="coiled-coil region" evidence="4">
    <location>
        <begin position="786"/>
        <end position="879"/>
    </location>
</feature>
<name>A0A1V8TLB6_9PEZI</name>
<feature type="region of interest" description="Disordered" evidence="5">
    <location>
        <begin position="653"/>
        <end position="693"/>
    </location>
</feature>
<proteinExistence type="predicted"/>
<feature type="compositionally biased region" description="Polar residues" evidence="5">
    <location>
        <begin position="707"/>
        <end position="731"/>
    </location>
</feature>
<feature type="compositionally biased region" description="Basic and acidic residues" evidence="5">
    <location>
        <begin position="564"/>
        <end position="602"/>
    </location>
</feature>
<feature type="region of interest" description="Disordered" evidence="5">
    <location>
        <begin position="1"/>
        <end position="30"/>
    </location>
</feature>
<dbReference type="Gene3D" id="1.10.287.2610">
    <property type="match status" value="1"/>
</dbReference>
<evidence type="ECO:0000256" key="4">
    <source>
        <dbReference type="SAM" id="Coils"/>
    </source>
</evidence>
<organism evidence="7 8">
    <name type="scientific">Cryoendolithus antarcticus</name>
    <dbReference type="NCBI Taxonomy" id="1507870"/>
    <lineage>
        <taxon>Eukaryota</taxon>
        <taxon>Fungi</taxon>
        <taxon>Dikarya</taxon>
        <taxon>Ascomycota</taxon>
        <taxon>Pezizomycotina</taxon>
        <taxon>Dothideomycetes</taxon>
        <taxon>Dothideomycetidae</taxon>
        <taxon>Cladosporiales</taxon>
        <taxon>Cladosporiaceae</taxon>
        <taxon>Cryoendolithus</taxon>
    </lineage>
</organism>
<dbReference type="PANTHER" id="PTHR46515">
    <property type="entry name" value="TATA ELEMENT MODULATORY FACTOR TMF1"/>
    <property type="match status" value="1"/>
</dbReference>
<feature type="compositionally biased region" description="Polar residues" evidence="5">
    <location>
        <begin position="190"/>
        <end position="203"/>
    </location>
</feature>
<keyword evidence="8" id="KW-1185">Reference proteome</keyword>
<feature type="compositionally biased region" description="Low complexity" evidence="5">
    <location>
        <begin position="167"/>
        <end position="176"/>
    </location>
</feature>
<sequence>MSRPPGKTSAPTSNGNTSSGGGGGWGSLFSSAITGLESRLDNILADDPDALAKQRSAQQNGRPRAGSGNLAPGTSSRNRSASGSRERSASRDGERPKAGGGDRLAERLARATAQKKMASGVGVGVKSEESARNSVELRRSGEERRSGEIGRTSEARRSGEVIRETPEPAAAAAERTSGMPGNGIKADVISTENDTGVPSTLLSSELPINPARHSLESSTRPSVDLPSRDETNSSRQSTDLANGAQVEKTNEQLEAEMAQMHVDHEQAEKLRQEKMHANMERIDALQAKLRYLAKETVAAAKEANAAAPFGSTEAKLAEKDEQIALLMGEGEALSKKELRHLQTIKQLRARTMESEKAAAVTSEKLATVERSEGELKQKLRRAEAAQRQSLEESRRISGLEKQVQDLIVERDKASESVTGLTSKLRDAEKRALQASRDVTAKGSDVDKAKIADLENELEDAQIEKQLAEDRAKAETRKLRDELDRHRDRSSMRDLEVKNEIAGYDSRLEAMRARAEEASSEGGVTGESSAKLLRQIETLQSQYSHAKGNWETIESSLNARLSTLEQERDESNKREAEVRKKARDLTIKSRKAEDQVESLKEHLAAATAESKTGGDRLSSVQRELTQVQTALAEAKADSDRQRRVFDSELVTRLEEEKARWQRSMTPLRTASPTTLTPSTSRKPSFPNPHRPAARLASPDLTSLHLARRNSTQPPHLHTVNSPSLSRQESILSFSVPPTPDLEQEPDFDPAEPTPHPSPQNTVADLMSTSTSAAGPSVQLVSRMSAAVRRLEGEKSSFKDELSLLRSQRDEARGEIVALMREVEGVRGEGKRIEELEKQLSEVRRRYEACLQLVGEREEEVEELKADVVELKGLYRELVEKKVGGGS</sequence>
<dbReference type="FunCoup" id="A0A1V8TLB6">
    <property type="interactions" value="940"/>
</dbReference>
<reference evidence="8" key="1">
    <citation type="submission" date="2017-03" db="EMBL/GenBank/DDBJ databases">
        <title>Genomes of endolithic fungi from Antarctica.</title>
        <authorList>
            <person name="Coleine C."/>
            <person name="Masonjones S."/>
            <person name="Stajich J.E."/>
        </authorList>
    </citation>
    <scope>NUCLEOTIDE SEQUENCE [LARGE SCALE GENOMIC DNA]</scope>
    <source>
        <strain evidence="8">CCFEE 5527</strain>
    </source>
</reference>
<feature type="region of interest" description="Disordered" evidence="5">
    <location>
        <begin position="707"/>
        <end position="762"/>
    </location>
</feature>
<feature type="region of interest" description="Disordered" evidence="5">
    <location>
        <begin position="47"/>
        <end position="248"/>
    </location>
</feature>
<dbReference type="InterPro" id="IPR052602">
    <property type="entry name" value="Growth_transcription_reg"/>
</dbReference>
<dbReference type="Pfam" id="PF12329">
    <property type="entry name" value="TMF_DNA_bd"/>
    <property type="match status" value="1"/>
</dbReference>
<dbReference type="PANTHER" id="PTHR46515:SF1">
    <property type="entry name" value="TATA ELEMENT MODULATORY FACTOR"/>
    <property type="match status" value="1"/>
</dbReference>
<dbReference type="Pfam" id="PF12325">
    <property type="entry name" value="TMF_TATA_bd"/>
    <property type="match status" value="1"/>
</dbReference>